<keyword evidence="1" id="KW-0862">Zinc</keyword>
<dbReference type="SUPFAM" id="SSF57850">
    <property type="entry name" value="RING/U-box"/>
    <property type="match status" value="1"/>
</dbReference>
<evidence type="ECO:0000256" key="1">
    <source>
        <dbReference type="PROSITE-ProRule" id="PRU00175"/>
    </source>
</evidence>
<evidence type="ECO:0000313" key="4">
    <source>
        <dbReference type="EMBL" id="KAL3701375.1"/>
    </source>
</evidence>
<dbReference type="GO" id="GO:0008270">
    <property type="term" value="F:zinc ion binding"/>
    <property type="evidence" value="ECO:0007669"/>
    <property type="project" value="UniProtKB-KW"/>
</dbReference>
<evidence type="ECO:0000256" key="2">
    <source>
        <dbReference type="SAM" id="MobiDB-lite"/>
    </source>
</evidence>
<dbReference type="PANTHER" id="PTHR14879">
    <property type="entry name" value="CASPASE REGULATOR, RING FINGER DOMAIN-CONTAINING"/>
    <property type="match status" value="1"/>
</dbReference>
<keyword evidence="1" id="KW-0479">Metal-binding</keyword>
<dbReference type="PANTHER" id="PTHR14879:SF5">
    <property type="entry name" value="RING-TYPE DOMAIN-CONTAINING PROTEIN"/>
    <property type="match status" value="1"/>
</dbReference>
<sequence length="331" mass="38252">MLRITDFELPRYRKVEFPEWYFIHYQPKSDDEDWDPYRRENSVNFYLCRKENCQFQARAKSYLTTHVLEYHGEELPNRGKVKRYGPQPLSKFISRDESRLASLTRTKLLSWPNTQDTEDPSWRRNTDTIKNTAVQGEPIELLSSEGRQEDLNSCGKTNFETTSKPDPIGQSKDADKGESGLANTPKILEPSVQRKQLKPPGESKLQSKFTETKSTEQKLEAEVKRLTENLMSEKAKRLKLKTGLKHSKWTLKAERKRLVGDMNLLELKLESAEAKLLCSICMEGVRDTLILPCSHFQYCSGCLLRHKRRSNTCPTCRGVISALLHCQFSES</sequence>
<reference evidence="4 5" key="1">
    <citation type="submission" date="2024-09" db="EMBL/GenBank/DDBJ databases">
        <title>Chromosome-scale assembly of Riccia sorocarpa.</title>
        <authorList>
            <person name="Paukszto L."/>
        </authorList>
    </citation>
    <scope>NUCLEOTIDE SEQUENCE [LARGE SCALE GENOMIC DNA]</scope>
    <source>
        <strain evidence="4">LP-2024</strain>
        <tissue evidence="4">Aerial parts of the thallus</tissue>
    </source>
</reference>
<dbReference type="InterPro" id="IPR051728">
    <property type="entry name" value="RING-FYVE_E3_ubiquitin-ligase"/>
</dbReference>
<proteinExistence type="predicted"/>
<protein>
    <recommendedName>
        <fullName evidence="3">RING-type domain-containing protein</fullName>
    </recommendedName>
</protein>
<comment type="caution">
    <text evidence="4">The sequence shown here is derived from an EMBL/GenBank/DDBJ whole genome shotgun (WGS) entry which is preliminary data.</text>
</comment>
<dbReference type="EMBL" id="JBJQOH010000001">
    <property type="protein sequence ID" value="KAL3701375.1"/>
    <property type="molecule type" value="Genomic_DNA"/>
</dbReference>
<feature type="compositionally biased region" description="Polar residues" evidence="2">
    <location>
        <begin position="154"/>
        <end position="164"/>
    </location>
</feature>
<feature type="region of interest" description="Disordered" evidence="2">
    <location>
        <begin position="111"/>
        <end position="216"/>
    </location>
</feature>
<feature type="domain" description="RING-type" evidence="3">
    <location>
        <begin position="278"/>
        <end position="317"/>
    </location>
</feature>
<dbReference type="InterPro" id="IPR013083">
    <property type="entry name" value="Znf_RING/FYVE/PHD"/>
</dbReference>
<dbReference type="SMART" id="SM00184">
    <property type="entry name" value="RING"/>
    <property type="match status" value="1"/>
</dbReference>
<evidence type="ECO:0000259" key="3">
    <source>
        <dbReference type="PROSITE" id="PS50089"/>
    </source>
</evidence>
<dbReference type="InterPro" id="IPR001841">
    <property type="entry name" value="Znf_RING"/>
</dbReference>
<keyword evidence="1" id="KW-0863">Zinc-finger</keyword>
<dbReference type="PROSITE" id="PS50089">
    <property type="entry name" value="ZF_RING_2"/>
    <property type="match status" value="1"/>
</dbReference>
<accession>A0ABD3IG73</accession>
<dbReference type="AlphaFoldDB" id="A0ABD3IG73"/>
<evidence type="ECO:0000313" key="5">
    <source>
        <dbReference type="Proteomes" id="UP001633002"/>
    </source>
</evidence>
<dbReference type="Gene3D" id="3.30.40.10">
    <property type="entry name" value="Zinc/RING finger domain, C3HC4 (zinc finger)"/>
    <property type="match status" value="1"/>
</dbReference>
<organism evidence="4 5">
    <name type="scientific">Riccia sorocarpa</name>
    <dbReference type="NCBI Taxonomy" id="122646"/>
    <lineage>
        <taxon>Eukaryota</taxon>
        <taxon>Viridiplantae</taxon>
        <taxon>Streptophyta</taxon>
        <taxon>Embryophyta</taxon>
        <taxon>Marchantiophyta</taxon>
        <taxon>Marchantiopsida</taxon>
        <taxon>Marchantiidae</taxon>
        <taxon>Marchantiales</taxon>
        <taxon>Ricciaceae</taxon>
        <taxon>Riccia</taxon>
    </lineage>
</organism>
<keyword evidence="5" id="KW-1185">Reference proteome</keyword>
<gene>
    <name evidence="4" type="ORF">R1sor_019397</name>
</gene>
<dbReference type="Proteomes" id="UP001633002">
    <property type="component" value="Unassembled WGS sequence"/>
</dbReference>
<name>A0ABD3IG73_9MARC</name>
<dbReference type="Pfam" id="PF13920">
    <property type="entry name" value="zf-C3HC4_3"/>
    <property type="match status" value="1"/>
</dbReference>